<sequence>MADPRELCGSSRAAAELSNSKDTYTVMVGINGQRSSSLYKKPYAIIRDNNKWSDPNQHFLDVYDGKKGDYICLQAQCRLPQFDRSNNVTTKNLFQFFFNGKHIPQNQSFASDADLKDVLSRMAYNGTYFNDVECTEHHMEYTGIVEGLPQDATKEYISWRGILLCYMSVGGSAVVTGKYKYVNPSVDGADSKIPSEIRASKVPDYKYAPLTSVDVERSFSAYKQILTERRHNFKPENLEMVLVCHCFHSLSHSGQSL</sequence>
<accession>A0ACB7T9J5</accession>
<evidence type="ECO:0000313" key="1">
    <source>
        <dbReference type="EMBL" id="KAH6943738.1"/>
    </source>
</evidence>
<organism evidence="1 2">
    <name type="scientific">Hyalomma asiaticum</name>
    <name type="common">Tick</name>
    <dbReference type="NCBI Taxonomy" id="266040"/>
    <lineage>
        <taxon>Eukaryota</taxon>
        <taxon>Metazoa</taxon>
        <taxon>Ecdysozoa</taxon>
        <taxon>Arthropoda</taxon>
        <taxon>Chelicerata</taxon>
        <taxon>Arachnida</taxon>
        <taxon>Acari</taxon>
        <taxon>Parasitiformes</taxon>
        <taxon>Ixodida</taxon>
        <taxon>Ixodoidea</taxon>
        <taxon>Ixodidae</taxon>
        <taxon>Hyalomminae</taxon>
        <taxon>Hyalomma</taxon>
    </lineage>
</organism>
<proteinExistence type="predicted"/>
<keyword evidence="2" id="KW-1185">Reference proteome</keyword>
<dbReference type="Proteomes" id="UP000821845">
    <property type="component" value="Chromosome 10"/>
</dbReference>
<reference evidence="1" key="1">
    <citation type="submission" date="2020-05" db="EMBL/GenBank/DDBJ databases">
        <title>Large-scale comparative analyses of tick genomes elucidate their genetic diversity and vector capacities.</title>
        <authorList>
            <person name="Jia N."/>
            <person name="Wang J."/>
            <person name="Shi W."/>
            <person name="Du L."/>
            <person name="Sun Y."/>
            <person name="Zhan W."/>
            <person name="Jiang J."/>
            <person name="Wang Q."/>
            <person name="Zhang B."/>
            <person name="Ji P."/>
            <person name="Sakyi L.B."/>
            <person name="Cui X."/>
            <person name="Yuan T."/>
            <person name="Jiang B."/>
            <person name="Yang W."/>
            <person name="Lam T.T.-Y."/>
            <person name="Chang Q."/>
            <person name="Ding S."/>
            <person name="Wang X."/>
            <person name="Zhu J."/>
            <person name="Ruan X."/>
            <person name="Zhao L."/>
            <person name="Wei J."/>
            <person name="Que T."/>
            <person name="Du C."/>
            <person name="Cheng J."/>
            <person name="Dai P."/>
            <person name="Han X."/>
            <person name="Huang E."/>
            <person name="Gao Y."/>
            <person name="Liu J."/>
            <person name="Shao H."/>
            <person name="Ye R."/>
            <person name="Li L."/>
            <person name="Wei W."/>
            <person name="Wang X."/>
            <person name="Wang C."/>
            <person name="Yang T."/>
            <person name="Huo Q."/>
            <person name="Li W."/>
            <person name="Guo W."/>
            <person name="Chen H."/>
            <person name="Zhou L."/>
            <person name="Ni X."/>
            <person name="Tian J."/>
            <person name="Zhou Y."/>
            <person name="Sheng Y."/>
            <person name="Liu T."/>
            <person name="Pan Y."/>
            <person name="Xia L."/>
            <person name="Li J."/>
            <person name="Zhao F."/>
            <person name="Cao W."/>
        </authorList>
    </citation>
    <scope>NUCLEOTIDE SEQUENCE</scope>
    <source>
        <strain evidence="1">Hyas-2018</strain>
    </source>
</reference>
<evidence type="ECO:0000313" key="2">
    <source>
        <dbReference type="Proteomes" id="UP000821845"/>
    </source>
</evidence>
<dbReference type="EMBL" id="CM023490">
    <property type="protein sequence ID" value="KAH6943738.1"/>
    <property type="molecule type" value="Genomic_DNA"/>
</dbReference>
<protein>
    <submittedName>
        <fullName evidence="1">Uncharacterized protein</fullName>
    </submittedName>
</protein>
<name>A0ACB7T9J5_HYAAI</name>
<comment type="caution">
    <text evidence="1">The sequence shown here is derived from an EMBL/GenBank/DDBJ whole genome shotgun (WGS) entry which is preliminary data.</text>
</comment>
<gene>
    <name evidence="1" type="ORF">HPB50_026089</name>
</gene>